<dbReference type="AlphaFoldDB" id="A0A9W8HMR8"/>
<keyword evidence="5" id="KW-1185">Reference proteome</keyword>
<protein>
    <submittedName>
        <fullName evidence="4">Uncharacterized protein</fullName>
    </submittedName>
</protein>
<evidence type="ECO:0000256" key="1">
    <source>
        <dbReference type="ARBA" id="ARBA00022574"/>
    </source>
</evidence>
<dbReference type="Pfam" id="PF00400">
    <property type="entry name" value="WD40"/>
    <property type="match status" value="2"/>
</dbReference>
<feature type="region of interest" description="Disordered" evidence="3">
    <location>
        <begin position="126"/>
        <end position="145"/>
    </location>
</feature>
<dbReference type="Gene3D" id="2.130.10.10">
    <property type="entry name" value="YVTN repeat-like/Quinoprotein amine dehydrogenase"/>
    <property type="match status" value="1"/>
</dbReference>
<evidence type="ECO:0000256" key="3">
    <source>
        <dbReference type="SAM" id="MobiDB-lite"/>
    </source>
</evidence>
<dbReference type="SUPFAM" id="SSF50978">
    <property type="entry name" value="WD40 repeat-like"/>
    <property type="match status" value="1"/>
</dbReference>
<dbReference type="Proteomes" id="UP001140172">
    <property type="component" value="Unassembled WGS sequence"/>
</dbReference>
<name>A0A9W8HMR8_9FUNG</name>
<dbReference type="InterPro" id="IPR051362">
    <property type="entry name" value="WD_repeat_creC_regulators"/>
</dbReference>
<dbReference type="InterPro" id="IPR001680">
    <property type="entry name" value="WD40_rpt"/>
</dbReference>
<keyword evidence="1" id="KW-0853">WD repeat</keyword>
<organism evidence="4 5">
    <name type="scientific">Coemansia interrupta</name>
    <dbReference type="NCBI Taxonomy" id="1126814"/>
    <lineage>
        <taxon>Eukaryota</taxon>
        <taxon>Fungi</taxon>
        <taxon>Fungi incertae sedis</taxon>
        <taxon>Zoopagomycota</taxon>
        <taxon>Kickxellomycotina</taxon>
        <taxon>Kickxellomycetes</taxon>
        <taxon>Kickxellales</taxon>
        <taxon>Kickxellaceae</taxon>
        <taxon>Coemansia</taxon>
    </lineage>
</organism>
<evidence type="ECO:0000256" key="2">
    <source>
        <dbReference type="ARBA" id="ARBA00022737"/>
    </source>
</evidence>
<dbReference type="OrthoDB" id="3367at2759"/>
<dbReference type="InterPro" id="IPR036322">
    <property type="entry name" value="WD40_repeat_dom_sf"/>
</dbReference>
<proteinExistence type="predicted"/>
<dbReference type="PANTHER" id="PTHR14107">
    <property type="entry name" value="WD REPEAT PROTEIN"/>
    <property type="match status" value="1"/>
</dbReference>
<feature type="region of interest" description="Disordered" evidence="3">
    <location>
        <begin position="88"/>
        <end position="110"/>
    </location>
</feature>
<gene>
    <name evidence="4" type="ORF">GGI15_001473</name>
</gene>
<sequence length="490" mass="51015">MTPARFFEAPEGRWTLAAEFSAEDAANQLQPAIARDVGGDDLCAGASGSDAHPAAPPASAAPLRFGSAGTAMVAGGFIFGGDTRPTAFPAAPAPAAGQPAPRTTAAGPATNRPTFLAVVPTGSADAPLLPPRGAEDAPAAPAGKSVVTKSSSSFVGRLVASDALARWALTPTPTLLLTAPRTLLWATPTGHALLRLDLLTCSALCHAARSPAPGQMDVVAGFVRGHMLVYDAPGARYSRVNKASRWRPDIRCVAWVPGQTQMFVAGAADGWLVLVDRSVEEFQAPGEPRKPGANPVACWRLSHRPLTSLCFAPGGTLAAVTCDNGQAYLVDVLAPSGGSMEQEPFAHAYFGAMTCAAWCPDGAFLVCGGKDDLLGVWSRAGVLLARCHGHDSWVRCVVFDPVAGDQEMCRFVSAGDDGRVCVWELSPAAVQRPRAARDKVPVLLPLVAFRAHVAPITALQVCSDAMVTACRAGTVRVWRRPEAGDTDAYV</sequence>
<dbReference type="SMART" id="SM00320">
    <property type="entry name" value="WD40"/>
    <property type="match status" value="5"/>
</dbReference>
<comment type="caution">
    <text evidence="4">The sequence shown here is derived from an EMBL/GenBank/DDBJ whole genome shotgun (WGS) entry which is preliminary data.</text>
</comment>
<reference evidence="4" key="1">
    <citation type="submission" date="2022-07" db="EMBL/GenBank/DDBJ databases">
        <title>Phylogenomic reconstructions and comparative analyses of Kickxellomycotina fungi.</title>
        <authorList>
            <person name="Reynolds N.K."/>
            <person name="Stajich J.E."/>
            <person name="Barry K."/>
            <person name="Grigoriev I.V."/>
            <person name="Crous P."/>
            <person name="Smith M.E."/>
        </authorList>
    </citation>
    <scope>NUCLEOTIDE SEQUENCE</scope>
    <source>
        <strain evidence="4">BCRC 34489</strain>
    </source>
</reference>
<evidence type="ECO:0000313" key="5">
    <source>
        <dbReference type="Proteomes" id="UP001140172"/>
    </source>
</evidence>
<accession>A0A9W8HMR8</accession>
<dbReference type="PANTHER" id="PTHR14107:SF16">
    <property type="entry name" value="AT02583P"/>
    <property type="match status" value="1"/>
</dbReference>
<dbReference type="EMBL" id="JANBUM010000058">
    <property type="protein sequence ID" value="KAJ2786509.1"/>
    <property type="molecule type" value="Genomic_DNA"/>
</dbReference>
<keyword evidence="2" id="KW-0677">Repeat</keyword>
<evidence type="ECO:0000313" key="4">
    <source>
        <dbReference type="EMBL" id="KAJ2786509.1"/>
    </source>
</evidence>
<dbReference type="InterPro" id="IPR015943">
    <property type="entry name" value="WD40/YVTN_repeat-like_dom_sf"/>
</dbReference>